<evidence type="ECO:0000256" key="4">
    <source>
        <dbReference type="ARBA" id="ARBA00022801"/>
    </source>
</evidence>
<dbReference type="InterPro" id="IPR013986">
    <property type="entry name" value="DExx_box_DNA_helicase_dom_sf"/>
</dbReference>
<dbReference type="FunFam" id="3.40.50.300:FF:001153">
    <property type="entry name" value="RecBCD enzyme subunit RecC"/>
    <property type="match status" value="1"/>
</dbReference>
<evidence type="ECO:0000256" key="7">
    <source>
        <dbReference type="ARBA" id="ARBA00022840"/>
    </source>
</evidence>
<dbReference type="Pfam" id="PF17946">
    <property type="entry name" value="RecC_C"/>
    <property type="match status" value="1"/>
</dbReference>
<dbReference type="Gene3D" id="1.10.10.990">
    <property type="match status" value="1"/>
</dbReference>
<dbReference type="Gene3D" id="1.10.10.160">
    <property type="match status" value="1"/>
</dbReference>
<dbReference type="SUPFAM" id="SSF52980">
    <property type="entry name" value="Restriction endonuclease-like"/>
    <property type="match status" value="1"/>
</dbReference>
<comment type="similarity">
    <text evidence="10">Belongs to the RecC family.</text>
</comment>
<dbReference type="AlphaFoldDB" id="A0AAJ2VTD1"/>
<evidence type="ECO:0000313" key="12">
    <source>
        <dbReference type="EMBL" id="MDX6031931.1"/>
    </source>
</evidence>
<dbReference type="GO" id="GO:0005524">
    <property type="term" value="F:ATP binding"/>
    <property type="evidence" value="ECO:0007669"/>
    <property type="project" value="UniProtKB-UniRule"/>
</dbReference>
<dbReference type="GO" id="GO:0003677">
    <property type="term" value="F:DNA binding"/>
    <property type="evidence" value="ECO:0007669"/>
    <property type="project" value="UniProtKB-UniRule"/>
</dbReference>
<dbReference type="FunFam" id="1.10.10.160:FF:000003">
    <property type="entry name" value="RecBCD enzyme subunit RecC"/>
    <property type="match status" value="1"/>
</dbReference>
<dbReference type="FunFam" id="3.40.50.300:FF:001068">
    <property type="entry name" value="RecBCD enzyme subunit RecC"/>
    <property type="match status" value="1"/>
</dbReference>
<comment type="caution">
    <text evidence="12">The sequence shown here is derived from an EMBL/GenBank/DDBJ whole genome shotgun (WGS) entry which is preliminary data.</text>
</comment>
<dbReference type="Proteomes" id="UP001282336">
    <property type="component" value="Unassembled WGS sequence"/>
</dbReference>
<evidence type="ECO:0000256" key="6">
    <source>
        <dbReference type="ARBA" id="ARBA00022839"/>
    </source>
</evidence>
<dbReference type="SUPFAM" id="SSF52540">
    <property type="entry name" value="P-loop containing nucleoside triphosphate hydrolases"/>
    <property type="match status" value="2"/>
</dbReference>
<evidence type="ECO:0000256" key="5">
    <source>
        <dbReference type="ARBA" id="ARBA00022806"/>
    </source>
</evidence>
<keyword evidence="1 10" id="KW-0540">Nuclease</keyword>
<keyword evidence="7 10" id="KW-0067">ATP-binding</keyword>
<keyword evidence="2 10" id="KW-0547">Nucleotide-binding</keyword>
<name>A0AAJ2VTD1_9ENTR</name>
<protein>
    <recommendedName>
        <fullName evidence="10">RecBCD enzyme subunit RecC</fullName>
    </recommendedName>
    <alternativeName>
        <fullName evidence="10">Exonuclease V subunit RecC</fullName>
        <shortName evidence="10">ExoV subunit RecC</shortName>
    </alternativeName>
    <alternativeName>
        <fullName evidence="10">Helicase/nuclease RecBCD subunit RecC</fullName>
    </alternativeName>
</protein>
<dbReference type="EMBL" id="JAWXRC010000025">
    <property type="protein sequence ID" value="MDX6031931.1"/>
    <property type="molecule type" value="Genomic_DNA"/>
</dbReference>
<dbReference type="GO" id="GO:0000724">
    <property type="term" value="P:double-strand break repair via homologous recombination"/>
    <property type="evidence" value="ECO:0007669"/>
    <property type="project" value="UniProtKB-UniRule"/>
</dbReference>
<evidence type="ECO:0000256" key="10">
    <source>
        <dbReference type="HAMAP-Rule" id="MF_01486"/>
    </source>
</evidence>
<feature type="domain" description="RecC C-terminal" evidence="11">
    <location>
        <begin position="831"/>
        <end position="1049"/>
    </location>
</feature>
<comment type="subunit">
    <text evidence="10">Heterotrimer of RecB, RecC and RecD. All subunits contribute to DNA-binding.</text>
</comment>
<organism evidence="12 13">
    <name type="scientific">Scandinavium lactucae</name>
    <dbReference type="NCBI Taxonomy" id="3095028"/>
    <lineage>
        <taxon>Bacteria</taxon>
        <taxon>Pseudomonadati</taxon>
        <taxon>Pseudomonadota</taxon>
        <taxon>Gammaproteobacteria</taxon>
        <taxon>Enterobacterales</taxon>
        <taxon>Enterobacteriaceae</taxon>
        <taxon>Scandinavium</taxon>
    </lineage>
</organism>
<reference evidence="12" key="1">
    <citation type="submission" date="2023-11" db="EMBL/GenBank/DDBJ databases">
        <title>Scandinavium wanjuensis sp. nov., isolated from lettuce South Korea.</title>
        <authorList>
            <person name="Park J."/>
            <person name="Park S."/>
            <person name="Oh K.K."/>
            <person name="Cho G.S."/>
            <person name="Franz C.M.A.P."/>
        </authorList>
    </citation>
    <scope>NUCLEOTIDE SEQUENCE</scope>
    <source>
        <strain evidence="12">V105_12</strain>
    </source>
</reference>
<dbReference type="NCBIfam" id="TIGR01450">
    <property type="entry name" value="recC"/>
    <property type="match status" value="1"/>
</dbReference>
<evidence type="ECO:0000256" key="8">
    <source>
        <dbReference type="ARBA" id="ARBA00023125"/>
    </source>
</evidence>
<evidence type="ECO:0000256" key="2">
    <source>
        <dbReference type="ARBA" id="ARBA00022741"/>
    </source>
</evidence>
<evidence type="ECO:0000256" key="3">
    <source>
        <dbReference type="ARBA" id="ARBA00022763"/>
    </source>
</evidence>
<keyword evidence="8 10" id="KW-0238">DNA-binding</keyword>
<proteinExistence type="inferred from homology"/>
<dbReference type="GO" id="GO:0003678">
    <property type="term" value="F:DNA helicase activity"/>
    <property type="evidence" value="ECO:0007669"/>
    <property type="project" value="UniProtKB-UniRule"/>
</dbReference>
<keyword evidence="4 10" id="KW-0378">Hydrolase</keyword>
<dbReference type="HAMAP" id="MF_01486">
    <property type="entry name" value="RecC"/>
    <property type="match status" value="1"/>
</dbReference>
<keyword evidence="5 10" id="KW-0347">Helicase</keyword>
<sequence>MLRVYHSNRLDVLEALMEFIVEQDRLNDPFEPEMVLVQSTGMAQWLQMTLSKRFGIAANIAFPLPASFIWDMFVRVLPDIPEQSAFNKQSMSWKLMTLLPEMLEQEAFAPLHHYLADDSDKRKLFQLASRVADLYDQYLVYRPEWLTRWEADQRIDGIDDAQQWQAPLWKALVEHTAALGQPLWHRANLYQRFIQALENSEQPPAGLPSRVFICGISALPPVYLQALQALGKHVDVYVLFTNPCRYYWGDIKDPAFLAKLLARQRRHHREQRSLPLFRDNQQAPSLFNAEGEQDVGNPMLASWGKLGRDYIYLLAGLERYQELDAFVDIEPDNLLHNLQYDILELQNSAIAGRTAEEFSRSDSKRGLDPDDRSLSIHVCHSPQREVEVLHDRLLAMLEEDPSLSPRDIIVMVSDIDSYSPFIQAVFGSASGERYVPWAISDRRARQSHPALQSFITLLSLPDSRFVSEDVLALLDVPVLAARFNIDEEGLRYLRQWVNESGVRWGMDDDNVREWDLPPTGQHTWRFGLTRMLLGYAMESSEGEWQSILPYDESSGLIAELVGHLASLLMRLNQWRQRLAQERPLTEWLPVCREMLNDFYLPDTDTEAALTLIEQQWQGIIDQGLESHYGAAVPLSLLRDELAQRLDQERISQRFLAGPVNICTLMPMRSIPFKVVCLLGMNDGIYPRALAPLGFDLMSQKPVRGDRSRRDDDRYLFLEALMSAEQKLYISYIGRSIQDNSERYPSVLVQELIDYIGQSHCLQGDEALNCDQSERRVKAHITHQHSRMPFDAANFIPGERQSYAREWLKAASLEGEAHGEFIQPLPPVVFDTLAFEQLQRFWSHPVRAFFQMRLQVNFRSEESDIPETEPFTLEGLTRYHLNQQLVNTLVEEQDPGLMYRRFRAGGELPFGAFGEIAWDDQRQEMQALADRVNSCRQPGKSLEIDLQCDGVNITGWLPQVQSDGLLRWRPSMQNVSQGMQLWLEHLVYCASGGSGESRLLLRKDGEWRFPPLPAEDAMKYLAELVAGYREGLSQPLLFLPESGGAWLKACYDSENNVILWDDETQQKARSKFMQAWEGSMVVRGEGADVWYQRLWRTLEPSSVEAIIAQAERYLEPVFRFHQSS</sequence>
<dbReference type="GO" id="GO:0009338">
    <property type="term" value="C:exodeoxyribonuclease V complex"/>
    <property type="evidence" value="ECO:0007669"/>
    <property type="project" value="InterPro"/>
</dbReference>
<dbReference type="NCBIfam" id="NF008289">
    <property type="entry name" value="PRK11069.1"/>
    <property type="match status" value="1"/>
</dbReference>
<evidence type="ECO:0000259" key="11">
    <source>
        <dbReference type="Pfam" id="PF17946"/>
    </source>
</evidence>
<comment type="function">
    <text evidence="10">A helicase/nuclease that prepares dsDNA breaks (DSB) for recombinational DNA repair. Binds to DSBs and unwinds DNA via a highly rapid and processive ATP-dependent bidirectional helicase activity. Unwinds dsDNA until it encounters a Chi (crossover hotspot instigator) sequence from the 3' direction. Cuts ssDNA a few nucleotides 3' to the Chi site. The properties and activities of the enzyme are changed at Chi. The Chi-altered holoenzyme produces a long 3'-ssDNA overhang and facilitates RecA-binding to the ssDNA for homologous DNA recombination and repair. Holoenzyme degrades any linearized DNA that is unable to undergo homologous recombination. In the holoenzyme this subunit recognizes the wild-type Chi sequence, and when added to isolated RecB increases its ATP-dependent helicase processivity.</text>
</comment>
<dbReference type="Pfam" id="PF04257">
    <property type="entry name" value="Exonuc_V_gamma"/>
    <property type="match status" value="1"/>
</dbReference>
<dbReference type="RefSeq" id="WP_319628465.1">
    <property type="nucleotide sequence ID" value="NZ_JAWXRB010000032.1"/>
</dbReference>
<dbReference type="InterPro" id="IPR011335">
    <property type="entry name" value="Restrct_endonuc-II-like"/>
</dbReference>
<dbReference type="Gene3D" id="3.40.50.10930">
    <property type="match status" value="1"/>
</dbReference>
<dbReference type="PANTHER" id="PTHR30591">
    <property type="entry name" value="RECBCD ENZYME SUBUNIT RECC"/>
    <property type="match status" value="1"/>
</dbReference>
<dbReference type="PIRSF" id="PIRSF000980">
    <property type="entry name" value="RecC"/>
    <property type="match status" value="1"/>
</dbReference>
<gene>
    <name evidence="10 12" type="primary">recC</name>
    <name evidence="12" type="ORF">SIL20_10465</name>
</gene>
<keyword evidence="3 10" id="KW-0227">DNA damage</keyword>
<dbReference type="GO" id="GO:0008854">
    <property type="term" value="F:exodeoxyribonuclease V activity"/>
    <property type="evidence" value="ECO:0007669"/>
    <property type="project" value="InterPro"/>
</dbReference>
<dbReference type="Gene3D" id="3.40.50.300">
    <property type="entry name" value="P-loop containing nucleotide triphosphate hydrolases"/>
    <property type="match status" value="2"/>
</dbReference>
<evidence type="ECO:0000256" key="9">
    <source>
        <dbReference type="ARBA" id="ARBA00023204"/>
    </source>
</evidence>
<keyword evidence="6 10" id="KW-0269">Exonuclease</keyword>
<dbReference type="InterPro" id="IPR041500">
    <property type="entry name" value="RecC_C"/>
</dbReference>
<dbReference type="InterPro" id="IPR006697">
    <property type="entry name" value="RecC"/>
</dbReference>
<evidence type="ECO:0000313" key="13">
    <source>
        <dbReference type="Proteomes" id="UP001282336"/>
    </source>
</evidence>
<comment type="miscellaneous">
    <text evidence="10">In the RecBCD complex, RecB has a slow 3'-5' helicase, an exonuclease activity and loads RecA onto ssDNA, RecD has a fast 5'-3' helicase activity, while RecC stimulates the ATPase and processivity of the RecB helicase and contributes to recognition of the Chi site.</text>
</comment>
<accession>A0AAJ2VTD1</accession>
<keyword evidence="9 10" id="KW-0234">DNA repair</keyword>
<dbReference type="InterPro" id="IPR027417">
    <property type="entry name" value="P-loop_NTPase"/>
</dbReference>
<dbReference type="CDD" id="cd22353">
    <property type="entry name" value="RecC_C-like"/>
    <property type="match status" value="1"/>
</dbReference>
<evidence type="ECO:0000256" key="1">
    <source>
        <dbReference type="ARBA" id="ARBA00022722"/>
    </source>
</evidence>
<dbReference type="PANTHER" id="PTHR30591:SF1">
    <property type="entry name" value="RECBCD ENZYME SUBUNIT RECC"/>
    <property type="match status" value="1"/>
</dbReference>